<organism evidence="10 11">
    <name type="scientific">Hathewaya proteolytica DSM 3090</name>
    <dbReference type="NCBI Taxonomy" id="1121331"/>
    <lineage>
        <taxon>Bacteria</taxon>
        <taxon>Bacillati</taxon>
        <taxon>Bacillota</taxon>
        <taxon>Clostridia</taxon>
        <taxon>Eubacteriales</taxon>
        <taxon>Clostridiaceae</taxon>
        <taxon>Hathewaya</taxon>
    </lineage>
</organism>
<dbReference type="InterPro" id="IPR025857">
    <property type="entry name" value="MacB_PCD"/>
</dbReference>
<feature type="domain" description="ABC3 transporter permease C-terminal" evidence="8">
    <location>
        <begin position="258"/>
        <end position="341"/>
    </location>
</feature>
<keyword evidence="6 7" id="KW-0472">Membrane</keyword>
<keyword evidence="10" id="KW-0449">Lipoprotein</keyword>
<dbReference type="InterPro" id="IPR051447">
    <property type="entry name" value="Lipoprotein-release_system"/>
</dbReference>
<feature type="domain" description="MacB-like periplasmic core" evidence="9">
    <location>
        <begin position="19"/>
        <end position="225"/>
    </location>
</feature>
<dbReference type="GO" id="GO:0098797">
    <property type="term" value="C:plasma membrane protein complex"/>
    <property type="evidence" value="ECO:0007669"/>
    <property type="project" value="TreeGrafter"/>
</dbReference>
<evidence type="ECO:0000256" key="6">
    <source>
        <dbReference type="ARBA" id="ARBA00023136"/>
    </source>
</evidence>
<dbReference type="InterPro" id="IPR003838">
    <property type="entry name" value="ABC3_permease_C"/>
</dbReference>
<protein>
    <submittedName>
        <fullName evidence="10">Lipoprotein-releasing system permease protein</fullName>
    </submittedName>
</protein>
<dbReference type="STRING" id="1121331.SAMN02745248_02266"/>
<reference evidence="10 11" key="1">
    <citation type="submission" date="2016-11" db="EMBL/GenBank/DDBJ databases">
        <authorList>
            <person name="Jaros S."/>
            <person name="Januszkiewicz K."/>
            <person name="Wedrychowicz H."/>
        </authorList>
    </citation>
    <scope>NUCLEOTIDE SEQUENCE [LARGE SCALE GENOMIC DNA]</scope>
    <source>
        <strain evidence="10 11">DSM 3090</strain>
    </source>
</reference>
<dbReference type="EMBL" id="FRAD01000021">
    <property type="protein sequence ID" value="SHK30432.1"/>
    <property type="molecule type" value="Genomic_DNA"/>
</dbReference>
<dbReference type="OrthoDB" id="9770036at2"/>
<feature type="transmembrane region" description="Helical" evidence="7">
    <location>
        <begin position="300"/>
        <end position="328"/>
    </location>
</feature>
<comment type="subcellular location">
    <subcellularLocation>
        <location evidence="1">Cell membrane</location>
        <topology evidence="1">Multi-pass membrane protein</topology>
    </subcellularLocation>
</comment>
<feature type="transmembrane region" description="Helical" evidence="7">
    <location>
        <begin position="256"/>
        <end position="279"/>
    </location>
</feature>
<evidence type="ECO:0000256" key="3">
    <source>
        <dbReference type="ARBA" id="ARBA00022475"/>
    </source>
</evidence>
<evidence type="ECO:0000259" key="9">
    <source>
        <dbReference type="Pfam" id="PF12704"/>
    </source>
</evidence>
<keyword evidence="5 7" id="KW-1133">Transmembrane helix</keyword>
<dbReference type="Pfam" id="PF02687">
    <property type="entry name" value="FtsX"/>
    <property type="match status" value="1"/>
</dbReference>
<dbReference type="GO" id="GO:0044874">
    <property type="term" value="P:lipoprotein localization to outer membrane"/>
    <property type="evidence" value="ECO:0007669"/>
    <property type="project" value="TreeGrafter"/>
</dbReference>
<accession>A0A1M6RDA5</accession>
<sequence>MKLAWNIALRFLKSSKSQTVLIILGIAIGVSVQIFIGSLIDGLQVSLVDKTIGNSSQVTIVPSDKGNYFDADDKFLEKLNKDKEITAVSKSLDSSAFLTIDDDAYPILFRGMEFASANKIYNFEEKLIEGKIPSSNKEVMLGKDLIEDLKVKIGDTLDIVTADGKKEKVKLTGMYDLKVKAINESWIISNLKTAEDMFSREGKLSSIETQVKEVFKADIIAERIEKDLDSNLKITNWKEQNEELLSGLTGQSASSYLIQVFILLAVLLGIASVLAISVVQKSRQIGILKAMGIKNSDASLIFLFQGLMLGIIGSIIGTVLGLALTFIFSNFVKNGDGTHLVPFYYFARKTSCPCGRGCKGFKLGEFDTPLT</sequence>
<keyword evidence="4 7" id="KW-0812">Transmembrane</keyword>
<keyword evidence="3" id="KW-1003">Cell membrane</keyword>
<evidence type="ECO:0000256" key="1">
    <source>
        <dbReference type="ARBA" id="ARBA00004651"/>
    </source>
</evidence>
<evidence type="ECO:0000313" key="11">
    <source>
        <dbReference type="Proteomes" id="UP000183952"/>
    </source>
</evidence>
<evidence type="ECO:0000256" key="5">
    <source>
        <dbReference type="ARBA" id="ARBA00022989"/>
    </source>
</evidence>
<keyword evidence="11" id="KW-1185">Reference proteome</keyword>
<dbReference type="Pfam" id="PF12704">
    <property type="entry name" value="MacB_PCD"/>
    <property type="match status" value="1"/>
</dbReference>
<evidence type="ECO:0000313" key="10">
    <source>
        <dbReference type="EMBL" id="SHK30432.1"/>
    </source>
</evidence>
<dbReference type="Proteomes" id="UP000183952">
    <property type="component" value="Unassembled WGS sequence"/>
</dbReference>
<dbReference type="AlphaFoldDB" id="A0A1M6RDA5"/>
<dbReference type="PANTHER" id="PTHR30489">
    <property type="entry name" value="LIPOPROTEIN-RELEASING SYSTEM TRANSMEMBRANE PROTEIN LOLE"/>
    <property type="match status" value="1"/>
</dbReference>
<comment type="similarity">
    <text evidence="2">Belongs to the ABC-4 integral membrane protein family. LolC/E subfamily.</text>
</comment>
<dbReference type="RefSeq" id="WP_072904185.1">
    <property type="nucleotide sequence ID" value="NZ_FRAD01000021.1"/>
</dbReference>
<gene>
    <name evidence="10" type="ORF">SAMN02745248_02266</name>
</gene>
<evidence type="ECO:0000256" key="4">
    <source>
        <dbReference type="ARBA" id="ARBA00022692"/>
    </source>
</evidence>
<dbReference type="PANTHER" id="PTHR30489:SF0">
    <property type="entry name" value="LIPOPROTEIN-RELEASING SYSTEM TRANSMEMBRANE PROTEIN LOLE"/>
    <property type="match status" value="1"/>
</dbReference>
<evidence type="ECO:0000259" key="8">
    <source>
        <dbReference type="Pfam" id="PF02687"/>
    </source>
</evidence>
<name>A0A1M6RDA5_9CLOT</name>
<proteinExistence type="inferred from homology"/>
<feature type="transmembrane region" description="Helical" evidence="7">
    <location>
        <begin position="20"/>
        <end position="40"/>
    </location>
</feature>
<evidence type="ECO:0000256" key="7">
    <source>
        <dbReference type="SAM" id="Phobius"/>
    </source>
</evidence>
<evidence type="ECO:0000256" key="2">
    <source>
        <dbReference type="ARBA" id="ARBA00005236"/>
    </source>
</evidence>